<feature type="binding site" description="axial binding residue" evidence="18">
    <location>
        <position position="164"/>
    </location>
    <ligand>
        <name>heme b</name>
        <dbReference type="ChEBI" id="CHEBI:60344"/>
        <label>b562</label>
    </ligand>
    <ligandPart>
        <name>Fe</name>
        <dbReference type="ChEBI" id="CHEBI:18248"/>
    </ligandPart>
</feature>
<comment type="subunit">
    <text evidence="3">The main subunits of complex b-c1 are: cytochrome b, cytochrome c1 and the Rieske protein.</text>
</comment>
<dbReference type="InterPro" id="IPR005797">
    <property type="entry name" value="Cyt_b/b6_N"/>
</dbReference>
<evidence type="ECO:0000256" key="6">
    <source>
        <dbReference type="ARBA" id="ARBA00022617"/>
    </source>
</evidence>
<feature type="binding site" description="axial binding residue" evidence="18">
    <location>
        <position position="65"/>
    </location>
    <ligand>
        <name>heme b</name>
        <dbReference type="ChEBI" id="CHEBI:60344"/>
        <label>b562</label>
    </ligand>
    <ligandPart>
        <name>Fe</name>
        <dbReference type="ChEBI" id="CHEBI:18248"/>
    </ligandPart>
</feature>
<dbReference type="CDD" id="cd00290">
    <property type="entry name" value="cytochrome_b_C"/>
    <property type="match status" value="1"/>
</dbReference>
<keyword evidence="13 18" id="KW-0408">Iron</keyword>
<dbReference type="GO" id="GO:0005743">
    <property type="term" value="C:mitochondrial inner membrane"/>
    <property type="evidence" value="ECO:0007669"/>
    <property type="project" value="UniProtKB-SubCell"/>
</dbReference>
<evidence type="ECO:0000256" key="13">
    <source>
        <dbReference type="ARBA" id="ARBA00023004"/>
    </source>
</evidence>
<dbReference type="SUPFAM" id="SSF81648">
    <property type="entry name" value="a domain/subunit of cytochrome bc1 complex (Ubiquinol-cytochrome c reductase)"/>
    <property type="match status" value="1"/>
</dbReference>
<evidence type="ECO:0000313" key="22">
    <source>
        <dbReference type="EMBL" id="UZT67471.1"/>
    </source>
</evidence>
<evidence type="ECO:0000256" key="9">
    <source>
        <dbReference type="ARBA" id="ARBA00022723"/>
    </source>
</evidence>
<feature type="transmembrane region" description="Helical" evidence="19">
    <location>
        <begin position="127"/>
        <end position="148"/>
    </location>
</feature>
<keyword evidence="12 19" id="KW-1133">Transmembrane helix</keyword>
<dbReference type="GO" id="GO:0016491">
    <property type="term" value="F:oxidoreductase activity"/>
    <property type="evidence" value="ECO:0007669"/>
    <property type="project" value="UniProtKB-UniRule"/>
</dbReference>
<dbReference type="SUPFAM" id="SSF81342">
    <property type="entry name" value="Transmembrane di-heme cytochromes"/>
    <property type="match status" value="1"/>
</dbReference>
<dbReference type="AlphaFoldDB" id="A0A9E8GAZ7"/>
<evidence type="ECO:0000256" key="7">
    <source>
        <dbReference type="ARBA" id="ARBA00022660"/>
    </source>
</evidence>
<evidence type="ECO:0000256" key="17">
    <source>
        <dbReference type="PIRSR" id="PIRSR038885-1"/>
    </source>
</evidence>
<keyword evidence="11 19" id="KW-0249">Electron transport</keyword>
<feature type="transmembrane region" description="Helical" evidence="19">
    <location>
        <begin position="59"/>
        <end position="80"/>
    </location>
</feature>
<evidence type="ECO:0000256" key="5">
    <source>
        <dbReference type="ARBA" id="ARBA00022448"/>
    </source>
</evidence>
<reference evidence="22" key="1">
    <citation type="journal article" date="2022" name="Genes (Basel)">
        <title>Novel Gene Rearrangements in the Mitochondrial Genomes of Cynipoid Wasps (Hymenoptera: Cynipoidea).</title>
        <authorList>
            <person name="Shu X."/>
            <person name="Li Z."/>
            <person name="Yuan R."/>
            <person name="Tang P."/>
            <person name="Chen X."/>
        </authorList>
    </citation>
    <scope>NUCLEOTIDE SEQUENCE</scope>
</reference>
<dbReference type="InterPro" id="IPR005798">
    <property type="entry name" value="Cyt_b/b6_C"/>
</dbReference>
<dbReference type="InterPro" id="IPR048260">
    <property type="entry name" value="Cytochrome_b_C_euk/bac"/>
</dbReference>
<dbReference type="CDD" id="cd00284">
    <property type="entry name" value="Cytochrome_b_N"/>
    <property type="match status" value="1"/>
</dbReference>
<feature type="transmembrane region" description="Helical" evidence="19">
    <location>
        <begin position="12"/>
        <end position="38"/>
    </location>
</feature>
<reference evidence="22" key="2">
    <citation type="submission" date="2022-02" db="EMBL/GenBank/DDBJ databases">
        <authorList>
            <person name="Shu X.H."/>
            <person name="Li Z.K."/>
            <person name="Tang P."/>
            <person name="Chen X.X."/>
        </authorList>
    </citation>
    <scope>NUCLEOTIDE SEQUENCE</scope>
</reference>
<evidence type="ECO:0000256" key="14">
    <source>
        <dbReference type="ARBA" id="ARBA00023075"/>
    </source>
</evidence>
<dbReference type="PANTHER" id="PTHR19271:SF16">
    <property type="entry name" value="CYTOCHROME B"/>
    <property type="match status" value="1"/>
</dbReference>
<dbReference type="PROSITE" id="PS51002">
    <property type="entry name" value="CYTB_NTER"/>
    <property type="match status" value="1"/>
</dbReference>
<dbReference type="GO" id="GO:0045275">
    <property type="term" value="C:respiratory chain complex III"/>
    <property type="evidence" value="ECO:0007669"/>
    <property type="project" value="InterPro"/>
</dbReference>
<protein>
    <recommendedName>
        <fullName evidence="4 19">Cytochrome b</fullName>
    </recommendedName>
</protein>
<dbReference type="PROSITE" id="PS51003">
    <property type="entry name" value="CYTB_CTER"/>
    <property type="match status" value="1"/>
</dbReference>
<comment type="function">
    <text evidence="1 19">Component of the ubiquinol-cytochrome c reductase complex (complex III or cytochrome b-c1 complex) that is part of the mitochondrial respiratory chain. The b-c1 complex mediates electron transfer from ubiquinol to cytochrome c. Contributes to the generation of a proton gradient across the mitochondrial membrane that is then used for ATP synthesis.</text>
</comment>
<dbReference type="InterPro" id="IPR036150">
    <property type="entry name" value="Cyt_b/b6_C_sf"/>
</dbReference>
<dbReference type="EMBL" id="OM677825">
    <property type="protein sequence ID" value="UZT67471.1"/>
    <property type="molecule type" value="Genomic_DNA"/>
</dbReference>
<keyword evidence="10" id="KW-0999">Mitochondrion inner membrane</keyword>
<evidence type="ECO:0000256" key="12">
    <source>
        <dbReference type="ARBA" id="ARBA00022989"/>
    </source>
</evidence>
<feature type="domain" description="Cytochrome b/b6 C-terminal region profile" evidence="21">
    <location>
        <begin position="192"/>
        <end position="359"/>
    </location>
</feature>
<evidence type="ECO:0000256" key="8">
    <source>
        <dbReference type="ARBA" id="ARBA00022692"/>
    </source>
</evidence>
<feature type="transmembrane region" description="Helical" evidence="19">
    <location>
        <begin position="160"/>
        <end position="179"/>
    </location>
</feature>
<feature type="transmembrane region" description="Helical" evidence="19">
    <location>
        <begin position="92"/>
        <end position="115"/>
    </location>
</feature>
<feature type="binding site" description="axial binding residue" evidence="18">
    <location>
        <position position="79"/>
    </location>
    <ligand>
        <name>heme b</name>
        <dbReference type="ChEBI" id="CHEBI:60344"/>
        <label>b566</label>
    </ligand>
    <ligandPart>
        <name>Fe</name>
        <dbReference type="ChEBI" id="CHEBI:18248"/>
    </ligandPart>
</feature>
<keyword evidence="14" id="KW-0830">Ubiquinone</keyword>
<dbReference type="PIRSF" id="PIRSF038885">
    <property type="entry name" value="COB"/>
    <property type="match status" value="1"/>
</dbReference>
<accession>A0A9E8GAZ7</accession>
<keyword evidence="6 18" id="KW-0349">Heme</keyword>
<comment type="similarity">
    <text evidence="19">Belongs to the cytochrome b family.</text>
</comment>
<evidence type="ECO:0000256" key="18">
    <source>
        <dbReference type="PIRSR" id="PIRSR038885-2"/>
    </source>
</evidence>
<feature type="binding site" evidence="17">
    <location>
        <position position="183"/>
    </location>
    <ligand>
        <name>a ubiquinone</name>
        <dbReference type="ChEBI" id="CHEBI:16389"/>
    </ligand>
</feature>
<sequence length="359" mass="41642">MFLPTPVNINMMWNFGSMLGICLFIQIISGLFLSMHYLASIDKAFNSIIHIMHDVNYGWLLRLIHMNGASFFFMCMFMHMGRGLYFNSYLLMITWLSGSLIFLMTMGTAFLGYVLPWGQMSFWGATVITNLVSAVPIIGNDIVIWLWGGFSVGAATLNRFYSFHFILPFMIILIVMIHLMSLHITGSNNPLGVCSDLYKISFHMYFTIKDMQLFLIMIILLLMLCLLNPYMLGDPENFSMANSMVTPIHIQPEWYFLFAYAILRSIPNKLGGVLALLMSVLIIMIMPFMFKVNLQGFSFYPVSQIMFWVFFNIVILLTWIGMKPVDYPYVIIGQSLTLLYFVYYYYSIMMLIYWDKNFN</sequence>
<comment type="subcellular location">
    <subcellularLocation>
        <location evidence="2">Mitochondrion inner membrane</location>
        <topology evidence="2">Multi-pass membrane protein</topology>
    </subcellularLocation>
</comment>
<geneLocation type="mitochondrion" evidence="22"/>
<keyword evidence="8 19" id="KW-0812">Transmembrane</keyword>
<evidence type="ECO:0000256" key="1">
    <source>
        <dbReference type="ARBA" id="ARBA00002566"/>
    </source>
</evidence>
<dbReference type="InterPro" id="IPR027387">
    <property type="entry name" value="Cytb/b6-like_sf"/>
</dbReference>
<keyword evidence="9 18" id="KW-0479">Metal-binding</keyword>
<dbReference type="Pfam" id="PF00033">
    <property type="entry name" value="Cytochrome_B"/>
    <property type="match status" value="1"/>
</dbReference>
<evidence type="ECO:0000256" key="19">
    <source>
        <dbReference type="RuleBase" id="RU362117"/>
    </source>
</evidence>
<evidence type="ECO:0000256" key="4">
    <source>
        <dbReference type="ARBA" id="ARBA00013531"/>
    </source>
</evidence>
<evidence type="ECO:0000259" key="21">
    <source>
        <dbReference type="PROSITE" id="PS51003"/>
    </source>
</evidence>
<feature type="transmembrane region" description="Helical" evidence="19">
    <location>
        <begin position="302"/>
        <end position="322"/>
    </location>
</feature>
<dbReference type="GO" id="GO:0006122">
    <property type="term" value="P:mitochondrial electron transport, ubiquinol to cytochrome c"/>
    <property type="evidence" value="ECO:0007669"/>
    <property type="project" value="TreeGrafter"/>
</dbReference>
<evidence type="ECO:0000256" key="10">
    <source>
        <dbReference type="ARBA" id="ARBA00022792"/>
    </source>
</evidence>
<dbReference type="GO" id="GO:0008121">
    <property type="term" value="F:quinol-cytochrome-c reductase activity"/>
    <property type="evidence" value="ECO:0007669"/>
    <property type="project" value="InterPro"/>
</dbReference>
<feature type="binding site" description="axial binding residue" evidence="18">
    <location>
        <position position="178"/>
    </location>
    <ligand>
        <name>heme b</name>
        <dbReference type="ChEBI" id="CHEBI:60344"/>
        <label>b566</label>
    </ligand>
    <ligandPart>
        <name>Fe</name>
        <dbReference type="ChEBI" id="CHEBI:18248"/>
    </ligandPart>
</feature>
<comment type="cofactor">
    <cofactor evidence="18">
        <name>heme</name>
        <dbReference type="ChEBI" id="CHEBI:30413"/>
    </cofactor>
    <text evidence="18">Binds 2 heme groups non-covalently.</text>
</comment>
<organism evidence="22">
    <name type="scientific">Endecameris sp. ZJUH 20220006</name>
    <dbReference type="NCBI Taxonomy" id="2943471"/>
    <lineage>
        <taxon>Eukaryota</taxon>
        <taxon>Metazoa</taxon>
        <taxon>Ecdysozoa</taxon>
        <taxon>Arthropoda</taxon>
        <taxon>Hexapoda</taxon>
        <taxon>Insecta</taxon>
        <taxon>Pterygota</taxon>
        <taxon>Neoptera</taxon>
        <taxon>Endopterygota</taxon>
        <taxon>Hymenoptera</taxon>
        <taxon>Apocrita</taxon>
        <taxon>Proctotrupomorpha</taxon>
        <taxon>Cynipoidea</taxon>
        <taxon>Figitidae</taxon>
        <taxon>Eucoilinae</taxon>
        <taxon>Endecameris</taxon>
    </lineage>
</organism>
<evidence type="ECO:0000256" key="11">
    <source>
        <dbReference type="ARBA" id="ARBA00022982"/>
    </source>
</evidence>
<name>A0A9E8GAZ7_9HYME</name>
<feature type="domain" description="Cytochrome b/b6 N-terminal region profile" evidence="20">
    <location>
        <begin position="1"/>
        <end position="191"/>
    </location>
</feature>
<feature type="transmembrane region" description="Helical" evidence="19">
    <location>
        <begin position="213"/>
        <end position="232"/>
    </location>
</feature>
<keyword evidence="16 19" id="KW-0472">Membrane</keyword>
<gene>
    <name evidence="22" type="primary">cob</name>
</gene>
<evidence type="ECO:0000256" key="15">
    <source>
        <dbReference type="ARBA" id="ARBA00023128"/>
    </source>
</evidence>
<dbReference type="InterPro" id="IPR016174">
    <property type="entry name" value="Di-haem_cyt_TM"/>
</dbReference>
<dbReference type="GO" id="GO:0046872">
    <property type="term" value="F:metal ion binding"/>
    <property type="evidence" value="ECO:0007669"/>
    <property type="project" value="UniProtKB-UniRule"/>
</dbReference>
<evidence type="ECO:0000256" key="3">
    <source>
        <dbReference type="ARBA" id="ARBA00011649"/>
    </source>
</evidence>
<dbReference type="Pfam" id="PF00032">
    <property type="entry name" value="Cytochrom_B_C"/>
    <property type="match status" value="1"/>
</dbReference>
<keyword evidence="15 19" id="KW-0496">Mitochondrion</keyword>
<dbReference type="Gene3D" id="1.20.810.10">
    <property type="entry name" value="Cytochrome Bc1 Complex, Chain C"/>
    <property type="match status" value="1"/>
</dbReference>
<dbReference type="InterPro" id="IPR030689">
    <property type="entry name" value="Cytochrome_b"/>
</dbReference>
<dbReference type="PANTHER" id="PTHR19271">
    <property type="entry name" value="CYTOCHROME B"/>
    <property type="match status" value="1"/>
</dbReference>
<keyword evidence="7 19" id="KW-0679">Respiratory chain</keyword>
<proteinExistence type="inferred from homology"/>
<evidence type="ECO:0000259" key="20">
    <source>
        <dbReference type="PROSITE" id="PS51002"/>
    </source>
</evidence>
<evidence type="ECO:0000256" key="16">
    <source>
        <dbReference type="ARBA" id="ARBA00023136"/>
    </source>
</evidence>
<evidence type="ECO:0000256" key="2">
    <source>
        <dbReference type="ARBA" id="ARBA00004448"/>
    </source>
</evidence>
<comment type="cofactor">
    <cofactor evidence="19">
        <name>heme b</name>
        <dbReference type="ChEBI" id="CHEBI:60344"/>
    </cofactor>
    <text evidence="19">Binds 2 heme groups non-covalently.</text>
</comment>
<keyword evidence="5 19" id="KW-0813">Transport</keyword>
<feature type="transmembrane region" description="Helical" evidence="19">
    <location>
        <begin position="270"/>
        <end position="290"/>
    </location>
</feature>
<dbReference type="InterPro" id="IPR048259">
    <property type="entry name" value="Cytochrome_b_N_euk/bac"/>
</dbReference>
<feature type="transmembrane region" description="Helical" evidence="19">
    <location>
        <begin position="329"/>
        <end position="354"/>
    </location>
</feature>